<accession>A0ACC2RJA0</accession>
<reference evidence="1" key="1">
    <citation type="submission" date="2022-04" db="EMBL/GenBank/DDBJ databases">
        <title>Genome of the entomopathogenic fungus Entomophthora muscae.</title>
        <authorList>
            <person name="Elya C."/>
            <person name="Lovett B.R."/>
            <person name="Lee E."/>
            <person name="Macias A.M."/>
            <person name="Hajek A.E."/>
            <person name="De Bivort B.L."/>
            <person name="Kasson M.T."/>
            <person name="De Fine Licht H.H."/>
            <person name="Stajich J.E."/>
        </authorList>
    </citation>
    <scope>NUCLEOTIDE SEQUENCE</scope>
    <source>
        <strain evidence="1">Berkeley</strain>
    </source>
</reference>
<dbReference type="Proteomes" id="UP001165960">
    <property type="component" value="Unassembled WGS sequence"/>
</dbReference>
<name>A0ACC2RJA0_9FUNG</name>
<gene>
    <name evidence="1" type="ORF">DSO57_1016851</name>
</gene>
<evidence type="ECO:0000313" key="1">
    <source>
        <dbReference type="EMBL" id="KAJ9050182.1"/>
    </source>
</evidence>
<sequence>MLLRLISDPNENSPDCLNEENVWCFKDECEDCLKLTKAIQEMAEHMQSIANTYDEYTSTQFTNSVDLLKEYLNISYSCAPLIEMHSGALKKYQEVSEKENSEDSVDIESVRSRCDTVFNVALAEINRIHDEKVQDFHTQSIDFLEQQIEFHQKVIDDLKHARDCLLDPKYSEYSKSPRQFSHHKLEEQMPKPNSRPASVTSVSSVMGGVVDGVNSFLKNRARTSIARSSVLGDWIGWKSSGLAKPVASPTESEKI</sequence>
<proteinExistence type="predicted"/>
<keyword evidence="2" id="KW-1185">Reference proteome</keyword>
<dbReference type="EMBL" id="QTSX02007169">
    <property type="protein sequence ID" value="KAJ9050182.1"/>
    <property type="molecule type" value="Genomic_DNA"/>
</dbReference>
<evidence type="ECO:0000313" key="2">
    <source>
        <dbReference type="Proteomes" id="UP001165960"/>
    </source>
</evidence>
<comment type="caution">
    <text evidence="1">The sequence shown here is derived from an EMBL/GenBank/DDBJ whole genome shotgun (WGS) entry which is preliminary data.</text>
</comment>
<organism evidence="1 2">
    <name type="scientific">Entomophthora muscae</name>
    <dbReference type="NCBI Taxonomy" id="34485"/>
    <lineage>
        <taxon>Eukaryota</taxon>
        <taxon>Fungi</taxon>
        <taxon>Fungi incertae sedis</taxon>
        <taxon>Zoopagomycota</taxon>
        <taxon>Entomophthoromycotina</taxon>
        <taxon>Entomophthoromycetes</taxon>
        <taxon>Entomophthorales</taxon>
        <taxon>Entomophthoraceae</taxon>
        <taxon>Entomophthora</taxon>
    </lineage>
</organism>
<protein>
    <submittedName>
        <fullName evidence="1">Uncharacterized protein</fullName>
    </submittedName>
</protein>